<dbReference type="Proteomes" id="UP000053370">
    <property type="component" value="Unassembled WGS sequence"/>
</dbReference>
<dbReference type="SUPFAM" id="SSF53850">
    <property type="entry name" value="Periplasmic binding protein-like II"/>
    <property type="match status" value="2"/>
</dbReference>
<dbReference type="PANTHER" id="PTHR30570:SF1">
    <property type="entry name" value="PHOSPHATE-BINDING PROTEIN PSTS"/>
    <property type="match status" value="1"/>
</dbReference>
<dbReference type="STRING" id="1678840.ATC1_1228"/>
<dbReference type="InterPro" id="IPR024370">
    <property type="entry name" value="PBP_domain"/>
</dbReference>
<keyword evidence="4" id="KW-1185">Reference proteome</keyword>
<feature type="domain" description="PBP" evidence="2">
    <location>
        <begin position="172"/>
        <end position="286"/>
    </location>
</feature>
<dbReference type="PANTHER" id="PTHR30570">
    <property type="entry name" value="PERIPLASMIC PHOSPHATE BINDING COMPONENT OF PHOSPHATE ABC TRANSPORTER"/>
    <property type="match status" value="1"/>
</dbReference>
<keyword evidence="1" id="KW-0732">Signal</keyword>
<dbReference type="AlphaFoldDB" id="A0A0K8PAF1"/>
<sequence>MKKIVIFLVTTIFAVSIGGFAYPKAQFDPDNDISVVSREDGSGTRGAFIELFGIEQKDADGNKHDLTTVEAIITNSTSVMMTAVAGNPYAIGYVSLGSLNNTVKPIKIDGVDASVENILNDSYKISRPFHIAVKDGISETAQDFINFILSTEGQAVVEETGYIAVAGEHAYAGNQPEGKVIVAGSSSVTPVMEKLKEAYLLVNPNASIEIQQSDSTTGMTSTIEGVCEIGMASRALKDSELEAGLIPTVIAKDGIAVIVNHENPVETLTVDQVRSIFTGELTEWSEL</sequence>
<dbReference type="InterPro" id="IPR050811">
    <property type="entry name" value="Phosphate_ABC_transporter"/>
</dbReference>
<accession>A0A0K8PAF1</accession>
<gene>
    <name evidence="3" type="ORF">ATC1_1228</name>
</gene>
<dbReference type="EMBL" id="DF968180">
    <property type="protein sequence ID" value="GAP39499.1"/>
    <property type="molecule type" value="Genomic_DNA"/>
</dbReference>
<feature type="domain" description="PBP" evidence="2">
    <location>
        <begin position="29"/>
        <end position="152"/>
    </location>
</feature>
<reference evidence="3" key="1">
    <citation type="journal article" date="2015" name="Genome Announc.">
        <title>Draft Genome Sequence of Anaerolineae Strain TC1, a Novel Isolate from a Methanogenic Wastewater Treatment System.</title>
        <authorList>
            <person name="Matsuura N."/>
            <person name="Tourlousse D.M."/>
            <person name="Sun L."/>
            <person name="Toyonaga M."/>
            <person name="Kuroda K."/>
            <person name="Ohashi A."/>
            <person name="Cruz R."/>
            <person name="Yamaguchi T."/>
            <person name="Sekiguchi Y."/>
        </authorList>
    </citation>
    <scope>NUCLEOTIDE SEQUENCE [LARGE SCALE GENOMIC DNA]</scope>
    <source>
        <strain evidence="3">TC1</strain>
    </source>
</reference>
<name>A0A0K8PAF1_9CHLR</name>
<evidence type="ECO:0000256" key="1">
    <source>
        <dbReference type="ARBA" id="ARBA00022729"/>
    </source>
</evidence>
<evidence type="ECO:0000259" key="2">
    <source>
        <dbReference type="Pfam" id="PF12849"/>
    </source>
</evidence>
<organism evidence="3">
    <name type="scientific">Flexilinea flocculi</name>
    <dbReference type="NCBI Taxonomy" id="1678840"/>
    <lineage>
        <taxon>Bacteria</taxon>
        <taxon>Bacillati</taxon>
        <taxon>Chloroflexota</taxon>
        <taxon>Anaerolineae</taxon>
        <taxon>Anaerolineales</taxon>
        <taxon>Anaerolineaceae</taxon>
        <taxon>Flexilinea</taxon>
    </lineage>
</organism>
<dbReference type="PATRIC" id="fig|1678840.3.peg.529"/>
<dbReference type="Pfam" id="PF12849">
    <property type="entry name" value="PBP_like_2"/>
    <property type="match status" value="2"/>
</dbReference>
<dbReference type="RefSeq" id="WP_062277976.1">
    <property type="nucleotide sequence ID" value="NZ_DF968180.1"/>
</dbReference>
<evidence type="ECO:0000313" key="3">
    <source>
        <dbReference type="EMBL" id="GAP39499.1"/>
    </source>
</evidence>
<protein>
    <submittedName>
        <fullName evidence="3">Phosphate ABC transporter substrate-binding protein, PhoT family</fullName>
    </submittedName>
</protein>
<evidence type="ECO:0000313" key="4">
    <source>
        <dbReference type="Proteomes" id="UP000053370"/>
    </source>
</evidence>
<proteinExistence type="predicted"/>
<dbReference type="OrthoDB" id="165365at2"/>
<dbReference type="Gene3D" id="3.40.190.10">
    <property type="entry name" value="Periplasmic binding protein-like II"/>
    <property type="match status" value="2"/>
</dbReference>